<keyword evidence="6" id="KW-0408">Iron</keyword>
<dbReference type="Pfam" id="PF00005">
    <property type="entry name" value="ABC_tran"/>
    <property type="match status" value="1"/>
</dbReference>
<dbReference type="EMBL" id="JAQQLF010000014">
    <property type="protein sequence ID" value="MDC7717975.1"/>
    <property type="molecule type" value="Genomic_DNA"/>
</dbReference>
<keyword evidence="11" id="KW-1185">Reference proteome</keyword>
<dbReference type="InterPro" id="IPR050093">
    <property type="entry name" value="ABC_SmlMolc_Importer"/>
</dbReference>
<keyword evidence="2" id="KW-1003">Cell membrane</keyword>
<name>A0ABT5IZG8_9NEIS</name>
<proteinExistence type="predicted"/>
<keyword evidence="5 10" id="KW-0067">ATP-binding</keyword>
<dbReference type="Proteomes" id="UP001219956">
    <property type="component" value="Unassembled WGS sequence"/>
</dbReference>
<dbReference type="InterPro" id="IPR027417">
    <property type="entry name" value="P-loop_NTPase"/>
</dbReference>
<evidence type="ECO:0000256" key="1">
    <source>
        <dbReference type="ARBA" id="ARBA00022448"/>
    </source>
</evidence>
<comment type="caution">
    <text evidence="10">The sequence shown here is derived from an EMBL/GenBank/DDBJ whole genome shotgun (WGS) entry which is preliminary data.</text>
</comment>
<evidence type="ECO:0000313" key="10">
    <source>
        <dbReference type="EMBL" id="MDC7717975.1"/>
    </source>
</evidence>
<dbReference type="PROSITE" id="PS50893">
    <property type="entry name" value="ABC_TRANSPORTER_2"/>
    <property type="match status" value="1"/>
</dbReference>
<evidence type="ECO:0000256" key="2">
    <source>
        <dbReference type="ARBA" id="ARBA00022475"/>
    </source>
</evidence>
<dbReference type="InterPro" id="IPR017871">
    <property type="entry name" value="ABC_transporter-like_CS"/>
</dbReference>
<keyword evidence="7" id="KW-0406">Ion transport</keyword>
<dbReference type="Gene3D" id="3.40.50.300">
    <property type="entry name" value="P-loop containing nucleotide triphosphate hydrolases"/>
    <property type="match status" value="1"/>
</dbReference>
<keyword evidence="1" id="KW-0813">Transport</keyword>
<dbReference type="InterPro" id="IPR003593">
    <property type="entry name" value="AAA+_ATPase"/>
</dbReference>
<evidence type="ECO:0000256" key="6">
    <source>
        <dbReference type="ARBA" id="ARBA00023004"/>
    </source>
</evidence>
<reference evidence="10 11" key="1">
    <citation type="submission" date="2023-01" db="EMBL/GenBank/DDBJ databases">
        <title>Novel species of the genus Vogesella isolated from rivers.</title>
        <authorList>
            <person name="Lu H."/>
        </authorList>
    </citation>
    <scope>NUCLEOTIDE SEQUENCE [LARGE SCALE GENOMIC DNA]</scope>
    <source>
        <strain evidence="10 11">DC21W</strain>
    </source>
</reference>
<evidence type="ECO:0000313" key="11">
    <source>
        <dbReference type="Proteomes" id="UP001219956"/>
    </source>
</evidence>
<evidence type="ECO:0000256" key="4">
    <source>
        <dbReference type="ARBA" id="ARBA00022741"/>
    </source>
</evidence>
<dbReference type="GO" id="GO:0005524">
    <property type="term" value="F:ATP binding"/>
    <property type="evidence" value="ECO:0007669"/>
    <property type="project" value="UniProtKB-KW"/>
</dbReference>
<keyword evidence="4" id="KW-0547">Nucleotide-binding</keyword>
<evidence type="ECO:0000256" key="7">
    <source>
        <dbReference type="ARBA" id="ARBA00023065"/>
    </source>
</evidence>
<dbReference type="PROSITE" id="PS00211">
    <property type="entry name" value="ABC_TRANSPORTER_1"/>
    <property type="match status" value="1"/>
</dbReference>
<accession>A0ABT5IZG8</accession>
<organism evidence="10 11">
    <name type="scientific">Vogesella aquatica</name>
    <dbReference type="NCBI Taxonomy" id="2984206"/>
    <lineage>
        <taxon>Bacteria</taxon>
        <taxon>Pseudomonadati</taxon>
        <taxon>Pseudomonadota</taxon>
        <taxon>Betaproteobacteria</taxon>
        <taxon>Neisseriales</taxon>
        <taxon>Chromobacteriaceae</taxon>
        <taxon>Vogesella</taxon>
    </lineage>
</organism>
<dbReference type="CDD" id="cd03259">
    <property type="entry name" value="ABC_Carb_Solutes_like"/>
    <property type="match status" value="1"/>
</dbReference>
<protein>
    <submittedName>
        <fullName evidence="10">ABC transporter ATP-binding protein</fullName>
    </submittedName>
</protein>
<evidence type="ECO:0000259" key="9">
    <source>
        <dbReference type="PROSITE" id="PS50893"/>
    </source>
</evidence>
<keyword evidence="8" id="KW-0472">Membrane</keyword>
<keyword evidence="3" id="KW-0410">Iron transport</keyword>
<evidence type="ECO:0000256" key="3">
    <source>
        <dbReference type="ARBA" id="ARBA00022496"/>
    </source>
</evidence>
<dbReference type="InterPro" id="IPR003439">
    <property type="entry name" value="ABC_transporter-like_ATP-bd"/>
</dbReference>
<feature type="domain" description="ABC transporter" evidence="9">
    <location>
        <begin position="2"/>
        <end position="232"/>
    </location>
</feature>
<evidence type="ECO:0000256" key="5">
    <source>
        <dbReference type="ARBA" id="ARBA00022840"/>
    </source>
</evidence>
<gene>
    <name evidence="10" type="ORF">PQU95_12215</name>
</gene>
<dbReference type="PANTHER" id="PTHR42781">
    <property type="entry name" value="SPERMIDINE/PUTRESCINE IMPORT ATP-BINDING PROTEIN POTA"/>
    <property type="match status" value="1"/>
</dbReference>
<dbReference type="SMART" id="SM00382">
    <property type="entry name" value="AAA"/>
    <property type="match status" value="1"/>
</dbReference>
<evidence type="ECO:0000256" key="8">
    <source>
        <dbReference type="ARBA" id="ARBA00023136"/>
    </source>
</evidence>
<dbReference type="RefSeq" id="WP_272752282.1">
    <property type="nucleotide sequence ID" value="NZ_JAQQLF010000014.1"/>
</dbReference>
<dbReference type="PANTHER" id="PTHR42781:SF4">
    <property type="entry name" value="SPERMIDINE_PUTRESCINE IMPORT ATP-BINDING PROTEIN POTA"/>
    <property type="match status" value="1"/>
</dbReference>
<dbReference type="InterPro" id="IPR015853">
    <property type="entry name" value="ABC_transpr_FbpC"/>
</dbReference>
<sequence>MLELIDLTLSYATRSVLQGVSLQVAAGETLALLGPSGEGKSSLLSLVAGLQRPDAGRVQLAGQDITRLPPEQRHIAMMFQDHALFPHLDAAANVAFGLVERGSGKLAARQQAVQMLDAVGLAGRGAAAVHTLSGGERQRVALARALVCQPRLLLLDEPFSSLDTHLKQQLLADVRRHLAALQVPALLVTHDRHEAFALAQRVAILQAGRIVQQGTPQAILQAPASAWVARFVGLDNVFDDHAIPPQAFVLGAGQPRRDIVAAQAQADGWRVTVAGDGGQPWQLLLGVRELAGQGAPCVGQQLAIGLDRRQVLYW</sequence>
<dbReference type="SUPFAM" id="SSF52540">
    <property type="entry name" value="P-loop containing nucleoside triphosphate hydrolases"/>
    <property type="match status" value="1"/>
</dbReference>